<comment type="caution">
    <text evidence="7">The sequence shown here is derived from an EMBL/GenBank/DDBJ whole genome shotgun (WGS) entry which is preliminary data.</text>
</comment>
<evidence type="ECO:0000259" key="6">
    <source>
        <dbReference type="Pfam" id="PF02463"/>
    </source>
</evidence>
<dbReference type="GO" id="GO:0003697">
    <property type="term" value="F:single-stranded DNA binding"/>
    <property type="evidence" value="ECO:0007669"/>
    <property type="project" value="TreeGrafter"/>
</dbReference>
<accession>A0A9W9QJW1</accession>
<feature type="coiled-coil region" evidence="4">
    <location>
        <begin position="425"/>
        <end position="517"/>
    </location>
</feature>
<organism evidence="7 8">
    <name type="scientific">Penicillium brevicompactum</name>
    <dbReference type="NCBI Taxonomy" id="5074"/>
    <lineage>
        <taxon>Eukaryota</taxon>
        <taxon>Fungi</taxon>
        <taxon>Dikarya</taxon>
        <taxon>Ascomycota</taxon>
        <taxon>Pezizomycotina</taxon>
        <taxon>Eurotiomycetes</taxon>
        <taxon>Eurotiomycetidae</taxon>
        <taxon>Eurotiales</taxon>
        <taxon>Aspergillaceae</taxon>
        <taxon>Penicillium</taxon>
    </lineage>
</organism>
<proteinExistence type="inferred from homology"/>
<dbReference type="GO" id="GO:0005634">
    <property type="term" value="C:nucleus"/>
    <property type="evidence" value="ECO:0007669"/>
    <property type="project" value="TreeGrafter"/>
</dbReference>
<feature type="coiled-coil region" evidence="4">
    <location>
        <begin position="341"/>
        <end position="392"/>
    </location>
</feature>
<dbReference type="PANTHER" id="PTHR45916">
    <property type="entry name" value="STRUCTURAL MAINTENANCE OF CHROMOSOMES PROTEIN 5"/>
    <property type="match status" value="1"/>
</dbReference>
<feature type="domain" description="RecF/RecN/SMC N-terminal" evidence="6">
    <location>
        <begin position="109"/>
        <end position="1117"/>
    </location>
</feature>
<name>A0A9W9QJW1_PENBR</name>
<dbReference type="PANTHER" id="PTHR45916:SF1">
    <property type="entry name" value="STRUCTURAL MAINTENANCE OF CHROMOSOMES PROTEIN 5"/>
    <property type="match status" value="1"/>
</dbReference>
<reference evidence="7" key="2">
    <citation type="journal article" date="2023" name="IMA Fungus">
        <title>Comparative genomic study of the Penicillium genus elucidates a diverse pangenome and 15 lateral gene transfer events.</title>
        <authorList>
            <person name="Petersen C."/>
            <person name="Sorensen T."/>
            <person name="Nielsen M.R."/>
            <person name="Sondergaard T.E."/>
            <person name="Sorensen J.L."/>
            <person name="Fitzpatrick D.A."/>
            <person name="Frisvad J.C."/>
            <person name="Nielsen K.L."/>
        </authorList>
    </citation>
    <scope>NUCLEOTIDE SEQUENCE</scope>
    <source>
        <strain evidence="7">IBT 35673</strain>
    </source>
</reference>
<evidence type="ECO:0000313" key="7">
    <source>
        <dbReference type="EMBL" id="KAJ5339377.1"/>
    </source>
</evidence>
<feature type="compositionally biased region" description="Acidic residues" evidence="5">
    <location>
        <begin position="44"/>
        <end position="76"/>
    </location>
</feature>
<evidence type="ECO:0000256" key="5">
    <source>
        <dbReference type="SAM" id="MobiDB-lite"/>
    </source>
</evidence>
<dbReference type="GO" id="GO:0030915">
    <property type="term" value="C:Smc5-Smc6 complex"/>
    <property type="evidence" value="ECO:0007669"/>
    <property type="project" value="TreeGrafter"/>
</dbReference>
<feature type="region of interest" description="Disordered" evidence="5">
    <location>
        <begin position="1"/>
        <end position="101"/>
    </location>
</feature>
<dbReference type="Proteomes" id="UP001147695">
    <property type="component" value="Unassembled WGS sequence"/>
</dbReference>
<dbReference type="GO" id="GO:0000724">
    <property type="term" value="P:double-strand break repair via homologous recombination"/>
    <property type="evidence" value="ECO:0007669"/>
    <property type="project" value="TreeGrafter"/>
</dbReference>
<protein>
    <recommendedName>
        <fullName evidence="2">Structural maintenance of chromosomes protein 5</fullName>
    </recommendedName>
</protein>
<evidence type="ECO:0000256" key="4">
    <source>
        <dbReference type="SAM" id="Coils"/>
    </source>
</evidence>
<feature type="coiled-coil region" evidence="4">
    <location>
        <begin position="717"/>
        <end position="775"/>
    </location>
</feature>
<dbReference type="InterPro" id="IPR027417">
    <property type="entry name" value="P-loop_NTPase"/>
</dbReference>
<dbReference type="Gene3D" id="3.40.50.300">
    <property type="entry name" value="P-loop containing nucleotide triphosphate hydrolases"/>
    <property type="match status" value="2"/>
</dbReference>
<dbReference type="Pfam" id="PF02463">
    <property type="entry name" value="SMC_N"/>
    <property type="match status" value="1"/>
</dbReference>
<keyword evidence="3 4" id="KW-0175">Coiled coil</keyword>
<evidence type="ECO:0000256" key="3">
    <source>
        <dbReference type="ARBA" id="ARBA00023054"/>
    </source>
</evidence>
<dbReference type="EMBL" id="JAPZBQ010000003">
    <property type="protein sequence ID" value="KAJ5339377.1"/>
    <property type="molecule type" value="Genomic_DNA"/>
</dbReference>
<evidence type="ECO:0000256" key="1">
    <source>
        <dbReference type="ARBA" id="ARBA00010171"/>
    </source>
</evidence>
<reference evidence="7" key="1">
    <citation type="submission" date="2022-12" db="EMBL/GenBank/DDBJ databases">
        <authorList>
            <person name="Petersen C."/>
        </authorList>
    </citation>
    <scope>NUCLEOTIDE SEQUENCE</scope>
    <source>
        <strain evidence="7">IBT 35673</strain>
    </source>
</reference>
<evidence type="ECO:0000313" key="8">
    <source>
        <dbReference type="Proteomes" id="UP001147695"/>
    </source>
</evidence>
<evidence type="ECO:0000256" key="2">
    <source>
        <dbReference type="ARBA" id="ARBA00018687"/>
    </source>
</evidence>
<feature type="coiled-coil region" evidence="4">
    <location>
        <begin position="965"/>
        <end position="999"/>
    </location>
</feature>
<dbReference type="SUPFAM" id="SSF52540">
    <property type="entry name" value="P-loop containing nucleoside triphosphate hydrolases"/>
    <property type="match status" value="2"/>
</dbReference>
<comment type="similarity">
    <text evidence="1">Belongs to the SMC family. SMC5 subfamily.</text>
</comment>
<sequence>MESPNLSRRRPRDEDEDEDDIKSESTSTSRASSAKRPRLNPADSDNEPTEDQDAEEDEEEEDEAEADENGEGESDAESNSSSASQTIANPPQVAPHDGLGPGGYKPGAIVRIKVTNFVTYTSAEFFPGPKLNMVIGPNGTGKSTLVCAICLGLGWGPQHLGRAKDLGEFVKHGNKEAIIEIELCGPPKIGHNPIIQRTIKRDGNKSSFLLDGQTASKNDVLKLAQSFAIQVDNLCQFLPQDKVAEFAALTPIDLLHSTQRAAAGPEMLGWHDDLKTLRSKQKKLELDNGGDKDTLVNLESRQEMQRADVERMRERAEIEQAIAMLKKCRPAVAFKEHVAATQAMIAEKKDLDAEYAQLKEETEPVLRAVTAKEAYIEELNGARDDRKDAVDEASKVTLTKGKLIDDFDAKISEINGKIDAEKKSGASQRAEAQKAQQQINQFQRQLNDEAVEFDPEVFNESLREKRLQRRAMETRAQEIKDQHIPLLEEQNQVRRDIKQAETQLANLDSAAGQQEIKLEQISRDTLRAYKWLLENQNKFEQEVFGPPIVTCSVTDPKFADAIESLFQRTDFTSFTTQNRNDFRTMQRELIHGMKLHDISIRTCSLSLDRMSPPMPNDQIRQLGFDGWARDLLSGPDPVIAMLCSEKNLHATPIAFREISEDVFNRLQDSSLSAWVTGKSSYNITRRREYGPGATSTRVRQIQPAKVWTSQPVDQSLKRSHQENIAQWNEQLTEISNKLEISKNTGLKLREEMEQLAKETRAIEREKDEKQTAHTQYRALPQMISHQKAKLESVTAMFDTVRETVRAYRNEQDDLAIQKAEATVEYAVSNPLRVALKHLTYTTKDAVEVFRQAYEELMKIQVQFLEANSDLQTLRQRNVETTRILDEKREHLMKFTATLRELKLQTRNERQEALRIIEEVNGLPGGPEIMNEINDHDIARLEADIESQVARLQFTHGGSDHMVKEFEAREKTIDKLRTKLADFEAKLVELSAAITEIRNVWEPRLEALIGKISDAFSDSFRRIGCAGQVTLGKAESEPGPNGEPGVSEFAEWSIVIHVAFRQDAPLSVLNSHRQSGGERAVSTIFYLMALQSLSASPFRVVDEINQGMDPRNERMVHGRLVDIACASSESDEVDNNGNPIGGGGGGQYFLITPKLLNGLAYKRGMRVLCIYSGEHMPQDYDKINFKEAIRKMAALSGKEVGLPIQGSAPVYA</sequence>
<gene>
    <name evidence="7" type="ORF">N7452_006105</name>
</gene>
<dbReference type="AlphaFoldDB" id="A0A9W9QJW1"/>
<dbReference type="InterPro" id="IPR003395">
    <property type="entry name" value="RecF/RecN/SMC_N"/>
</dbReference>